<dbReference type="InterPro" id="IPR001279">
    <property type="entry name" value="Metallo-B-lactamas"/>
</dbReference>
<evidence type="ECO:0000313" key="4">
    <source>
        <dbReference type="Proteomes" id="UP000309550"/>
    </source>
</evidence>
<dbReference type="GO" id="GO:0016787">
    <property type="term" value="F:hydrolase activity"/>
    <property type="evidence" value="ECO:0007669"/>
    <property type="project" value="UniProtKB-KW"/>
</dbReference>
<dbReference type="InterPro" id="IPR036866">
    <property type="entry name" value="RibonucZ/Hydroxyglut_hydro"/>
</dbReference>
<keyword evidence="1" id="KW-0479">Metal-binding</keyword>
<dbReference type="EMBL" id="VANS01000002">
    <property type="protein sequence ID" value="TMM52318.1"/>
    <property type="molecule type" value="Genomic_DNA"/>
</dbReference>
<comment type="caution">
    <text evidence="3">The sequence shown here is derived from an EMBL/GenBank/DDBJ whole genome shotgun (WGS) entry which is preliminary data.</text>
</comment>
<dbReference type="PANTHER" id="PTHR43084">
    <property type="entry name" value="PERSULFIDE DIOXYGENASE ETHE1"/>
    <property type="match status" value="1"/>
</dbReference>
<gene>
    <name evidence="3" type="ORF">FDT80_08500</name>
</gene>
<accession>A0A5S3PE74</accession>
<feature type="domain" description="Metallo-beta-lactamase" evidence="2">
    <location>
        <begin position="25"/>
        <end position="215"/>
    </location>
</feature>
<dbReference type="GO" id="GO:0070813">
    <property type="term" value="P:hydrogen sulfide metabolic process"/>
    <property type="evidence" value="ECO:0007669"/>
    <property type="project" value="TreeGrafter"/>
</dbReference>
<dbReference type="SUPFAM" id="SSF56281">
    <property type="entry name" value="Metallo-hydrolase/oxidoreductase"/>
    <property type="match status" value="1"/>
</dbReference>
<name>A0A5S3PE74_9RHOB</name>
<dbReference type="AlphaFoldDB" id="A0A5S3PE74"/>
<proteinExistence type="predicted"/>
<dbReference type="Proteomes" id="UP000309550">
    <property type="component" value="Unassembled WGS sequence"/>
</dbReference>
<evidence type="ECO:0000259" key="2">
    <source>
        <dbReference type="SMART" id="SM00849"/>
    </source>
</evidence>
<dbReference type="InterPro" id="IPR051682">
    <property type="entry name" value="Mito_Persulfide_Diox"/>
</dbReference>
<protein>
    <submittedName>
        <fullName evidence="3">MBL fold metallo-hydrolase</fullName>
    </submittedName>
</protein>
<keyword evidence="3" id="KW-0378">Hydrolase</keyword>
<dbReference type="SMART" id="SM00849">
    <property type="entry name" value="Lactamase_B"/>
    <property type="match status" value="1"/>
</dbReference>
<dbReference type="InterPro" id="IPR044528">
    <property type="entry name" value="POD-like_MBL-fold"/>
</dbReference>
<reference evidence="3 4" key="1">
    <citation type="submission" date="2019-05" db="EMBL/GenBank/DDBJ databases">
        <title>Sulfitobacter sabulilitoris sp. nov., isolated from a marine sand.</title>
        <authorList>
            <person name="Yoon J.-H."/>
        </authorList>
    </citation>
    <scope>NUCLEOTIDE SEQUENCE [LARGE SCALE GENOMIC DNA]</scope>
    <source>
        <strain evidence="3 4">HSMS-29</strain>
    </source>
</reference>
<dbReference type="GO" id="GO:0006749">
    <property type="term" value="P:glutathione metabolic process"/>
    <property type="evidence" value="ECO:0007669"/>
    <property type="project" value="InterPro"/>
</dbReference>
<dbReference type="OrthoDB" id="9784009at2"/>
<dbReference type="PANTHER" id="PTHR43084:SF1">
    <property type="entry name" value="PERSULFIDE DIOXYGENASE ETHE1, MITOCHONDRIAL"/>
    <property type="match status" value="1"/>
</dbReference>
<evidence type="ECO:0000256" key="1">
    <source>
        <dbReference type="ARBA" id="ARBA00022723"/>
    </source>
</evidence>
<dbReference type="RefSeq" id="WP_138661859.1">
    <property type="nucleotide sequence ID" value="NZ_VANS01000002.1"/>
</dbReference>
<dbReference type="GO" id="GO:0050313">
    <property type="term" value="F:sulfur dioxygenase activity"/>
    <property type="evidence" value="ECO:0007669"/>
    <property type="project" value="InterPro"/>
</dbReference>
<dbReference type="Pfam" id="PF00753">
    <property type="entry name" value="Lactamase_B"/>
    <property type="match status" value="1"/>
</dbReference>
<organism evidence="3 4">
    <name type="scientific">Sulfitobacter sabulilitoris</name>
    <dbReference type="NCBI Taxonomy" id="2562655"/>
    <lineage>
        <taxon>Bacteria</taxon>
        <taxon>Pseudomonadati</taxon>
        <taxon>Pseudomonadota</taxon>
        <taxon>Alphaproteobacteria</taxon>
        <taxon>Rhodobacterales</taxon>
        <taxon>Roseobacteraceae</taxon>
        <taxon>Sulfitobacter</taxon>
    </lineage>
</organism>
<dbReference type="Gene3D" id="3.60.15.10">
    <property type="entry name" value="Ribonuclease Z/Hydroxyacylglutathione hydrolase-like"/>
    <property type="match status" value="1"/>
</dbReference>
<dbReference type="GO" id="GO:0046872">
    <property type="term" value="F:metal ion binding"/>
    <property type="evidence" value="ECO:0007669"/>
    <property type="project" value="UniProtKB-KW"/>
</dbReference>
<keyword evidence="4" id="KW-1185">Reference proteome</keyword>
<dbReference type="CDD" id="cd07724">
    <property type="entry name" value="POD-like_MBL-fold"/>
    <property type="match status" value="1"/>
</dbReference>
<sequence>MLHKTSPSTGIGSAAVTGLYDATTGSIAYVAADPATAKCALIDPVLDFDPAAARTRTTHADALLDLVHAQDLEVQWILDTHPHADHISAASYLKGKTGAQTAIGARVPDIAALWRKFYNMPDAFDVTADYDHLFAECDSFRIGDLPVRVLLSAGHTLASISYVVGGDAAFVHDTLMQPDAGTARADFPGGSSDALYSSIHDILALPGDTRLFIGHDYGTKTRESPAWEATVAQQKAHNIHVGGGTTRGDFIALRDARDATLSLPDRMLAALQMNLRAGRAPAPEDDGNSYLKIPLNRF</sequence>
<evidence type="ECO:0000313" key="3">
    <source>
        <dbReference type="EMBL" id="TMM52318.1"/>
    </source>
</evidence>